<gene>
    <name evidence="1" type="primary">Acey_s0042.g631</name>
    <name evidence="1" type="ORF">Y032_0042g631</name>
</gene>
<dbReference type="Proteomes" id="UP000024635">
    <property type="component" value="Unassembled WGS sequence"/>
</dbReference>
<reference evidence="2" key="1">
    <citation type="journal article" date="2015" name="Nat. Genet.">
        <title>The genome and transcriptome of the zoonotic hookworm Ancylostoma ceylanicum identify infection-specific gene families.</title>
        <authorList>
            <person name="Schwarz E.M."/>
            <person name="Hu Y."/>
            <person name="Antoshechkin I."/>
            <person name="Miller M.M."/>
            <person name="Sternberg P.W."/>
            <person name="Aroian R.V."/>
        </authorList>
    </citation>
    <scope>NUCLEOTIDE SEQUENCE</scope>
    <source>
        <strain evidence="2">HY135</strain>
    </source>
</reference>
<comment type="caution">
    <text evidence="1">The sequence shown here is derived from an EMBL/GenBank/DDBJ whole genome shotgun (WGS) entry which is preliminary data.</text>
</comment>
<dbReference type="EMBL" id="JARK01001378">
    <property type="protein sequence ID" value="EYC13965.1"/>
    <property type="molecule type" value="Genomic_DNA"/>
</dbReference>
<evidence type="ECO:0000313" key="2">
    <source>
        <dbReference type="Proteomes" id="UP000024635"/>
    </source>
</evidence>
<proteinExistence type="predicted"/>
<organism evidence="1 2">
    <name type="scientific">Ancylostoma ceylanicum</name>
    <dbReference type="NCBI Taxonomy" id="53326"/>
    <lineage>
        <taxon>Eukaryota</taxon>
        <taxon>Metazoa</taxon>
        <taxon>Ecdysozoa</taxon>
        <taxon>Nematoda</taxon>
        <taxon>Chromadorea</taxon>
        <taxon>Rhabditida</taxon>
        <taxon>Rhabditina</taxon>
        <taxon>Rhabditomorpha</taxon>
        <taxon>Strongyloidea</taxon>
        <taxon>Ancylostomatidae</taxon>
        <taxon>Ancylostomatinae</taxon>
        <taxon>Ancylostoma</taxon>
    </lineage>
</organism>
<evidence type="ECO:0000313" key="1">
    <source>
        <dbReference type="EMBL" id="EYC13965.1"/>
    </source>
</evidence>
<dbReference type="AlphaFoldDB" id="A0A016UFN4"/>
<name>A0A016UFN4_9BILA</name>
<sequence>MESEPKHLLIKDSDFCYGLDCWGCCRTWIHSFLGTCLPVFCIVLESVVECISLTVEENGASSLCEERRLYNGLFISGKL</sequence>
<protein>
    <submittedName>
        <fullName evidence="1">Uncharacterized protein</fullName>
    </submittedName>
</protein>
<keyword evidence="2" id="KW-1185">Reference proteome</keyword>
<accession>A0A016UFN4</accession>